<dbReference type="InterPro" id="IPR029044">
    <property type="entry name" value="Nucleotide-diphossugar_trans"/>
</dbReference>
<evidence type="ECO:0000313" key="1">
    <source>
        <dbReference type="EMBL" id="GES14063.1"/>
    </source>
</evidence>
<accession>A0A5M3X5D7</accession>
<organism evidence="1 2">
    <name type="scientific">Acrocarpospora macrocephala</name>
    <dbReference type="NCBI Taxonomy" id="150177"/>
    <lineage>
        <taxon>Bacteria</taxon>
        <taxon>Bacillati</taxon>
        <taxon>Actinomycetota</taxon>
        <taxon>Actinomycetes</taxon>
        <taxon>Streptosporangiales</taxon>
        <taxon>Streptosporangiaceae</taxon>
        <taxon>Acrocarpospora</taxon>
    </lineage>
</organism>
<proteinExistence type="predicted"/>
<dbReference type="Gene3D" id="3.90.550.10">
    <property type="entry name" value="Spore Coat Polysaccharide Biosynthesis Protein SpsA, Chain A"/>
    <property type="match status" value="1"/>
</dbReference>
<protein>
    <recommendedName>
        <fullName evidence="3">Glycosyltransferase</fullName>
    </recommendedName>
</protein>
<dbReference type="Proteomes" id="UP000331127">
    <property type="component" value="Unassembled WGS sequence"/>
</dbReference>
<sequence>MPPIVSVGILVDGWPEDLQTCVESVIAHTSAQIVALDLGDVDGAGAMLHELAARYPDRIKEWHVAEKPHWREGSAGWGAARTKLLHLDTADIHVVLETSTVFEGDAITPLVQELDADGVEAAGWRGVNPANEGHKWEDAGPGQVKALLGHLFAVRRVTALGVGGFPERARFYRNADLEFSLSLPGTLVVPEKDLPVREERHRGYHDVDPDYRDKESRRTYDRVLKRLRETTNG</sequence>
<comment type="caution">
    <text evidence="1">The sequence shown here is derived from an EMBL/GenBank/DDBJ whole genome shotgun (WGS) entry which is preliminary data.</text>
</comment>
<reference evidence="1 2" key="1">
    <citation type="submission" date="2019-10" db="EMBL/GenBank/DDBJ databases">
        <title>Whole genome shotgun sequence of Acrocarpospora macrocephala NBRC 16266.</title>
        <authorList>
            <person name="Ichikawa N."/>
            <person name="Kimura A."/>
            <person name="Kitahashi Y."/>
            <person name="Komaki H."/>
            <person name="Oguchi A."/>
        </authorList>
    </citation>
    <scope>NUCLEOTIDE SEQUENCE [LARGE SCALE GENOMIC DNA]</scope>
    <source>
        <strain evidence="1 2">NBRC 16266</strain>
    </source>
</reference>
<keyword evidence="2" id="KW-1185">Reference proteome</keyword>
<name>A0A5M3X5D7_9ACTN</name>
<gene>
    <name evidence="1" type="ORF">Amac_076600</name>
</gene>
<dbReference type="SUPFAM" id="SSF53448">
    <property type="entry name" value="Nucleotide-diphospho-sugar transferases"/>
    <property type="match status" value="1"/>
</dbReference>
<dbReference type="AlphaFoldDB" id="A0A5M3X5D7"/>
<evidence type="ECO:0000313" key="2">
    <source>
        <dbReference type="Proteomes" id="UP000331127"/>
    </source>
</evidence>
<dbReference type="EMBL" id="BLAE01000054">
    <property type="protein sequence ID" value="GES14063.1"/>
    <property type="molecule type" value="Genomic_DNA"/>
</dbReference>
<evidence type="ECO:0008006" key="3">
    <source>
        <dbReference type="Google" id="ProtNLM"/>
    </source>
</evidence>